<dbReference type="Gene3D" id="3.90.1580.10">
    <property type="entry name" value="paralog of FGE (formylglycine-generating enzyme)"/>
    <property type="match status" value="1"/>
</dbReference>
<dbReference type="AlphaFoldDB" id="A0A382PY50"/>
<feature type="domain" description="Sulfatase-modifying factor enzyme-like" evidence="1">
    <location>
        <begin position="33"/>
        <end position="218"/>
    </location>
</feature>
<proteinExistence type="predicted"/>
<name>A0A382PY50_9ZZZZ</name>
<dbReference type="Pfam" id="PF03781">
    <property type="entry name" value="FGE-sulfatase"/>
    <property type="match status" value="1"/>
</dbReference>
<protein>
    <recommendedName>
        <fullName evidence="1">Sulfatase-modifying factor enzyme-like domain-containing protein</fullName>
    </recommendedName>
</protein>
<evidence type="ECO:0000259" key="1">
    <source>
        <dbReference type="Pfam" id="PF03781"/>
    </source>
</evidence>
<dbReference type="InterPro" id="IPR051043">
    <property type="entry name" value="Sulfatase_Mod_Factor_Kinase"/>
</dbReference>
<evidence type="ECO:0000313" key="2">
    <source>
        <dbReference type="EMBL" id="SVC76911.1"/>
    </source>
</evidence>
<sequence>MALGLLLGNGVRWLLMATSLYTFSPIYTFAQTENDMVLVPSGKLIISTEHGTTEIFIDKFFMDRFEVTQERYEKIIGFNPSFFIDRKRPVEKVNWFEAVEYCLQIGKRLPNEWEWEWASRSGNTSKFSWGKGDPKLYGWFKKNSEKKTHPVGQKKPNSYGLFDMSGNVWEWTDSYHETTGGKVLRGGSWRNSMNAMQSSKWITSLPIHRFHYVGFRCASSKLPANSN</sequence>
<dbReference type="InterPro" id="IPR005532">
    <property type="entry name" value="SUMF_dom"/>
</dbReference>
<dbReference type="PANTHER" id="PTHR23150">
    <property type="entry name" value="SULFATASE MODIFYING FACTOR 1, 2"/>
    <property type="match status" value="1"/>
</dbReference>
<organism evidence="2">
    <name type="scientific">marine metagenome</name>
    <dbReference type="NCBI Taxonomy" id="408172"/>
    <lineage>
        <taxon>unclassified sequences</taxon>
        <taxon>metagenomes</taxon>
        <taxon>ecological metagenomes</taxon>
    </lineage>
</organism>
<dbReference type="InterPro" id="IPR016187">
    <property type="entry name" value="CTDL_fold"/>
</dbReference>
<dbReference type="InterPro" id="IPR042095">
    <property type="entry name" value="SUMF_sf"/>
</dbReference>
<reference evidence="2" key="1">
    <citation type="submission" date="2018-05" db="EMBL/GenBank/DDBJ databases">
        <authorList>
            <person name="Lanie J.A."/>
            <person name="Ng W.-L."/>
            <person name="Kazmierczak K.M."/>
            <person name="Andrzejewski T.M."/>
            <person name="Davidsen T.M."/>
            <person name="Wayne K.J."/>
            <person name="Tettelin H."/>
            <person name="Glass J.I."/>
            <person name="Rusch D."/>
            <person name="Podicherti R."/>
            <person name="Tsui H.-C.T."/>
            <person name="Winkler M.E."/>
        </authorList>
    </citation>
    <scope>NUCLEOTIDE SEQUENCE</scope>
</reference>
<dbReference type="EMBL" id="UINC01109825">
    <property type="protein sequence ID" value="SVC76911.1"/>
    <property type="molecule type" value="Genomic_DNA"/>
</dbReference>
<gene>
    <name evidence="2" type="ORF">METZ01_LOCUS329765</name>
</gene>
<dbReference type="GO" id="GO:0120147">
    <property type="term" value="F:formylglycine-generating oxidase activity"/>
    <property type="evidence" value="ECO:0007669"/>
    <property type="project" value="TreeGrafter"/>
</dbReference>
<dbReference type="PANTHER" id="PTHR23150:SF19">
    <property type="entry name" value="FORMYLGLYCINE-GENERATING ENZYME"/>
    <property type="match status" value="1"/>
</dbReference>
<dbReference type="SUPFAM" id="SSF56436">
    <property type="entry name" value="C-type lectin-like"/>
    <property type="match status" value="1"/>
</dbReference>
<accession>A0A382PY50</accession>